<sequence length="266" mass="31806">MELNININSQQIITFIFVVSIIALILFVLVSYLVIKILQKSIDDNNIFFYKYNKQSQELLDKYGDYNVKRIYLVRQPLAKMFTIGLNLFTFYYYNDLIQKCNEYYPYHTLLLVEIELSENNIYKKELKETKFLLVEKNNCINISENFFISKTQETLAISLNKTTTHCNIKKKKIKITLNQLLDKTRNRIGSKAFFNWNIYKNNCQEFTKELLVTLNKMDSNIKEFIYRDKIIQFYNPSEFTLHIINCLCAVYNILEKYVFDSELFN</sequence>
<organism evidence="2">
    <name type="scientific">viral metagenome</name>
    <dbReference type="NCBI Taxonomy" id="1070528"/>
    <lineage>
        <taxon>unclassified sequences</taxon>
        <taxon>metagenomes</taxon>
        <taxon>organismal metagenomes</taxon>
    </lineage>
</organism>
<feature type="transmembrane region" description="Helical" evidence="1">
    <location>
        <begin position="12"/>
        <end position="35"/>
    </location>
</feature>
<keyword evidence="1" id="KW-0812">Transmembrane</keyword>
<proteinExistence type="predicted"/>
<evidence type="ECO:0000256" key="1">
    <source>
        <dbReference type="SAM" id="Phobius"/>
    </source>
</evidence>
<keyword evidence="1" id="KW-0472">Membrane</keyword>
<evidence type="ECO:0000313" key="2">
    <source>
        <dbReference type="EMBL" id="QHT96004.1"/>
    </source>
</evidence>
<name>A0A6C0IRZ4_9ZZZZ</name>
<reference evidence="2" key="1">
    <citation type="journal article" date="2020" name="Nature">
        <title>Giant virus diversity and host interactions through global metagenomics.</title>
        <authorList>
            <person name="Schulz F."/>
            <person name="Roux S."/>
            <person name="Paez-Espino D."/>
            <person name="Jungbluth S."/>
            <person name="Walsh D.A."/>
            <person name="Denef V.J."/>
            <person name="McMahon K.D."/>
            <person name="Konstantinidis K.T."/>
            <person name="Eloe-Fadrosh E.A."/>
            <person name="Kyrpides N.C."/>
            <person name="Woyke T."/>
        </authorList>
    </citation>
    <scope>NUCLEOTIDE SEQUENCE</scope>
    <source>
        <strain evidence="2">GVMAG-M-3300024301-20</strain>
    </source>
</reference>
<accession>A0A6C0IRZ4</accession>
<dbReference type="EMBL" id="MN740249">
    <property type="protein sequence ID" value="QHT96004.1"/>
    <property type="molecule type" value="Genomic_DNA"/>
</dbReference>
<protein>
    <submittedName>
        <fullName evidence="2">Uncharacterized protein</fullName>
    </submittedName>
</protein>
<dbReference type="AlphaFoldDB" id="A0A6C0IRZ4"/>
<keyword evidence="1" id="KW-1133">Transmembrane helix</keyword>